<dbReference type="GO" id="GO:0015031">
    <property type="term" value="P:protein transport"/>
    <property type="evidence" value="ECO:0007669"/>
    <property type="project" value="UniProtKB-KW"/>
</dbReference>
<evidence type="ECO:0000256" key="14">
    <source>
        <dbReference type="SAM" id="MobiDB-lite"/>
    </source>
</evidence>
<dbReference type="GO" id="GO:0051301">
    <property type="term" value="P:cell division"/>
    <property type="evidence" value="ECO:0007669"/>
    <property type="project" value="UniProtKB-KW"/>
</dbReference>
<keyword evidence="10" id="KW-0458">Lysosome</keyword>
<evidence type="ECO:0000256" key="4">
    <source>
        <dbReference type="ARBA" id="ARBA00022448"/>
    </source>
</evidence>
<feature type="repeat" description="WD" evidence="13">
    <location>
        <begin position="8"/>
        <end position="40"/>
    </location>
</feature>
<keyword evidence="11" id="KW-0539">Nucleus</keyword>
<dbReference type="InterPro" id="IPR001680">
    <property type="entry name" value="WD40_rpt"/>
</dbReference>
<comment type="caution">
    <text evidence="15">The sequence shown here is derived from an EMBL/GenBank/DDBJ whole genome shotgun (WGS) entry which is preliminary data.</text>
</comment>
<reference evidence="15 16" key="1">
    <citation type="journal article" date="2021" name="J. Hered.">
        <title>A chromosome-level genome assembly of the parasitoid wasp, Cotesia glomerata (Hymenoptera: Braconidae).</title>
        <authorList>
            <person name="Pinto B.J."/>
            <person name="Weis J.J."/>
            <person name="Gamble T."/>
            <person name="Ode P.J."/>
            <person name="Paul R."/>
            <person name="Zaspel J.M."/>
        </authorList>
    </citation>
    <scope>NUCLEOTIDE SEQUENCE [LARGE SCALE GENOMIC DNA]</scope>
    <source>
        <strain evidence="15">CgM1</strain>
    </source>
</reference>
<keyword evidence="9" id="KW-0653">Protein transport</keyword>
<protein>
    <submittedName>
        <fullName evidence="15">Nucleoporin SEH1</fullName>
    </submittedName>
</protein>
<dbReference type="GO" id="GO:0034198">
    <property type="term" value="P:cellular response to amino acid starvation"/>
    <property type="evidence" value="ECO:0007669"/>
    <property type="project" value="TreeGrafter"/>
</dbReference>
<dbReference type="GO" id="GO:0031080">
    <property type="term" value="C:nuclear pore outer ring"/>
    <property type="evidence" value="ECO:0007669"/>
    <property type="project" value="TreeGrafter"/>
</dbReference>
<keyword evidence="16" id="KW-1185">Reference proteome</keyword>
<evidence type="ECO:0000256" key="2">
    <source>
        <dbReference type="ARBA" id="ARBA00004371"/>
    </source>
</evidence>
<dbReference type="PANTHER" id="PTHR11024">
    <property type="entry name" value="NUCLEAR PORE COMPLEX PROTEIN SEC13 / SEH1 FAMILY MEMBER"/>
    <property type="match status" value="1"/>
</dbReference>
<comment type="similarity">
    <text evidence="3">Belongs to the WD repeat SEC13 family.</text>
</comment>
<evidence type="ECO:0000256" key="12">
    <source>
        <dbReference type="ARBA" id="ARBA00023306"/>
    </source>
</evidence>
<organism evidence="15 16">
    <name type="scientific">Cotesia glomerata</name>
    <name type="common">Lepidopteran parasitic wasp</name>
    <name type="synonym">Apanteles glomeratus</name>
    <dbReference type="NCBI Taxonomy" id="32391"/>
    <lineage>
        <taxon>Eukaryota</taxon>
        <taxon>Metazoa</taxon>
        <taxon>Ecdysozoa</taxon>
        <taxon>Arthropoda</taxon>
        <taxon>Hexapoda</taxon>
        <taxon>Insecta</taxon>
        <taxon>Pterygota</taxon>
        <taxon>Neoptera</taxon>
        <taxon>Endopterygota</taxon>
        <taxon>Hymenoptera</taxon>
        <taxon>Apocrita</taxon>
        <taxon>Ichneumonoidea</taxon>
        <taxon>Braconidae</taxon>
        <taxon>Microgastrinae</taxon>
        <taxon>Cotesia</taxon>
    </lineage>
</organism>
<dbReference type="PANTHER" id="PTHR11024:SF3">
    <property type="entry name" value="NUCLEOPORIN SEH1"/>
    <property type="match status" value="1"/>
</dbReference>
<dbReference type="Gene3D" id="2.130.10.10">
    <property type="entry name" value="YVTN repeat-like/Quinoprotein amine dehydrogenase"/>
    <property type="match status" value="1"/>
</dbReference>
<dbReference type="PROSITE" id="PS50294">
    <property type="entry name" value="WD_REPEATS_REGION"/>
    <property type="match status" value="2"/>
</dbReference>
<evidence type="ECO:0000313" key="16">
    <source>
        <dbReference type="Proteomes" id="UP000826195"/>
    </source>
</evidence>
<keyword evidence="4" id="KW-0813">Transport</keyword>
<dbReference type="GO" id="GO:0035859">
    <property type="term" value="C:Seh1-associated complex"/>
    <property type="evidence" value="ECO:0007669"/>
    <property type="project" value="TreeGrafter"/>
</dbReference>
<evidence type="ECO:0000256" key="10">
    <source>
        <dbReference type="ARBA" id="ARBA00023228"/>
    </source>
</evidence>
<evidence type="ECO:0000256" key="1">
    <source>
        <dbReference type="ARBA" id="ARBA00004259"/>
    </source>
</evidence>
<evidence type="ECO:0000256" key="7">
    <source>
        <dbReference type="ARBA" id="ARBA00022737"/>
    </source>
</evidence>
<dbReference type="SUPFAM" id="SSF50978">
    <property type="entry name" value="WD40 repeat-like"/>
    <property type="match status" value="1"/>
</dbReference>
<evidence type="ECO:0000256" key="9">
    <source>
        <dbReference type="ARBA" id="ARBA00022927"/>
    </source>
</evidence>
<dbReference type="InterPro" id="IPR036322">
    <property type="entry name" value="WD40_repeat_dom_sf"/>
</dbReference>
<evidence type="ECO:0000256" key="5">
    <source>
        <dbReference type="ARBA" id="ARBA00022574"/>
    </source>
</evidence>
<sequence length="411" mass="45816">MFEAHNLYAEHKDLIHDIAYDYYGQRMATCSSDQFVKVWDEDDQGDWHLSASWKAHSGSVWKVTWAHPEFGQVLATCSFDRTASVWEEIVGRSSGPNERGMRHWIRRTNLVDSRTSVTDVKFGPKTLGLILATCSADGVIRIYEAPDVMNLSQWTLQHDINCKLACSCISWNPSMSRLHPPMIAVGSDDTNAAAGGKVFIYEYSDNSRRWTRTETISNVVEPVHDIAFSSNLGRSYHTLAIATKDVRIVTLKPMHDSAQNGLSRFEITTAAQFDDHYCTVWRVCWNTMGTILASSGDDGCVRLWKDNYINNWKCVAVLKGDGTSSLGNELAQSATPPGQSNNTQLPLLTSYRTIAIAEASGEKSMINVPSANKWQTPVIKGRFSKTVWLGNPSETSLPPPPTVLEYSRGKK</sequence>
<keyword evidence="7" id="KW-0677">Repeat</keyword>
<dbReference type="SMART" id="SM00320">
    <property type="entry name" value="WD40"/>
    <property type="match status" value="5"/>
</dbReference>
<evidence type="ECO:0000256" key="11">
    <source>
        <dbReference type="ARBA" id="ARBA00023242"/>
    </source>
</evidence>
<keyword evidence="8" id="KW-0498">Mitosis</keyword>
<name>A0AAV7HH68_COTGL</name>
<dbReference type="PROSITE" id="PS50082">
    <property type="entry name" value="WD_REPEATS_2"/>
    <property type="match status" value="2"/>
</dbReference>
<dbReference type="AlphaFoldDB" id="A0AAV7HH68"/>
<dbReference type="FunFam" id="2.130.10.10:FF:000063">
    <property type="entry name" value="SEH1 like nucleoporin"/>
    <property type="match status" value="1"/>
</dbReference>
<evidence type="ECO:0000256" key="6">
    <source>
        <dbReference type="ARBA" id="ARBA00022618"/>
    </source>
</evidence>
<evidence type="ECO:0000313" key="15">
    <source>
        <dbReference type="EMBL" id="KAH0539461.1"/>
    </source>
</evidence>
<dbReference type="Proteomes" id="UP000826195">
    <property type="component" value="Unassembled WGS sequence"/>
</dbReference>
<feature type="repeat" description="WD" evidence="13">
    <location>
        <begin position="273"/>
        <end position="305"/>
    </location>
</feature>
<dbReference type="InterPro" id="IPR015943">
    <property type="entry name" value="WD40/YVTN_repeat-like_dom_sf"/>
</dbReference>
<evidence type="ECO:0000256" key="8">
    <source>
        <dbReference type="ARBA" id="ARBA00022776"/>
    </source>
</evidence>
<feature type="region of interest" description="Disordered" evidence="14">
    <location>
        <begin position="390"/>
        <end position="411"/>
    </location>
</feature>
<keyword evidence="12" id="KW-0131">Cell cycle</keyword>
<proteinExistence type="inferred from homology"/>
<dbReference type="EMBL" id="JAHXZJ010002609">
    <property type="protein sequence ID" value="KAH0539461.1"/>
    <property type="molecule type" value="Genomic_DNA"/>
</dbReference>
<comment type="subcellular location">
    <subcellularLocation>
        <location evidence="2">Lysosome</location>
    </subcellularLocation>
    <subcellularLocation>
        <location evidence="1">Nucleus envelope</location>
    </subcellularLocation>
</comment>
<evidence type="ECO:0000256" key="13">
    <source>
        <dbReference type="PROSITE-ProRule" id="PRU00221"/>
    </source>
</evidence>
<dbReference type="GO" id="GO:0005764">
    <property type="term" value="C:lysosome"/>
    <property type="evidence" value="ECO:0007669"/>
    <property type="project" value="UniProtKB-SubCell"/>
</dbReference>
<gene>
    <name evidence="15" type="primary">SEH1L</name>
    <name evidence="15" type="ORF">KQX54_004950</name>
</gene>
<keyword evidence="5 13" id="KW-0853">WD repeat</keyword>
<accession>A0AAV7HH68</accession>
<dbReference type="Pfam" id="PF00400">
    <property type="entry name" value="WD40"/>
    <property type="match status" value="4"/>
</dbReference>
<dbReference type="InterPro" id="IPR037363">
    <property type="entry name" value="Sec13/Seh1_fam"/>
</dbReference>
<evidence type="ECO:0000256" key="3">
    <source>
        <dbReference type="ARBA" id="ARBA00010102"/>
    </source>
</evidence>
<dbReference type="GO" id="GO:0005198">
    <property type="term" value="F:structural molecule activity"/>
    <property type="evidence" value="ECO:0007669"/>
    <property type="project" value="InterPro"/>
</dbReference>
<keyword evidence="6" id="KW-0132">Cell division</keyword>
<dbReference type="GO" id="GO:1904263">
    <property type="term" value="P:positive regulation of TORC1 signaling"/>
    <property type="evidence" value="ECO:0007669"/>
    <property type="project" value="TreeGrafter"/>
</dbReference>